<accession>W8NP15</accession>
<feature type="region of interest" description="Disordered" evidence="1">
    <location>
        <begin position="26"/>
        <end position="47"/>
    </location>
</feature>
<dbReference type="GeneID" id="18938405"/>
<evidence type="ECO:0000313" key="2">
    <source>
        <dbReference type="EMBL" id="AHL18564.1"/>
    </source>
</evidence>
<protein>
    <submittedName>
        <fullName evidence="2">Uncharacterized protein</fullName>
    </submittedName>
</protein>
<proteinExistence type="predicted"/>
<name>W8NP15_9CAUD</name>
<gene>
    <name evidence="2" type="ORF">ISF9_094</name>
</gene>
<dbReference type="RefSeq" id="YP_009021539.1">
    <property type="nucleotide sequence ID" value="NC_023859.1"/>
</dbReference>
<evidence type="ECO:0000256" key="1">
    <source>
        <dbReference type="SAM" id="MobiDB-lite"/>
    </source>
</evidence>
<sequence>MASYDTKKNYTKSETIARRAHRAAKYANAAMTNKSGRTVRRAEKAAW</sequence>
<keyword evidence="3" id="KW-1185">Reference proteome</keyword>
<dbReference type="KEGG" id="vg:18938405"/>
<evidence type="ECO:0000313" key="3">
    <source>
        <dbReference type="Proteomes" id="UP000019700"/>
    </source>
</evidence>
<organism evidence="2 3">
    <name type="scientific">Microbacterium phage vB_MoxS-ISF9</name>
    <dbReference type="NCBI Taxonomy" id="1458670"/>
    <lineage>
        <taxon>Viruses</taxon>
        <taxon>Duplodnaviria</taxon>
        <taxon>Heunggongvirae</taxon>
        <taxon>Uroviricota</taxon>
        <taxon>Caudoviricetes</taxon>
        <taxon>Farahnazvirus</taxon>
        <taxon>Farahnazvirus ISF9</taxon>
    </lineage>
</organism>
<reference evidence="2 3" key="1">
    <citation type="journal article" date="2014" name="Arch. Virol.">
        <title>Complete genome sequence of a novel phage, vB_MoxS-ISF9, infecting methylotrophic Microbacterium: first report of a virulent Microbacterium phage.</title>
        <authorList>
            <person name="Zamani I."/>
            <person name="Bouzari M."/>
            <person name="Emtiazi G."/>
            <person name="Ghasemi S.M."/>
            <person name="Chang H.I."/>
        </authorList>
    </citation>
    <scope>NUCLEOTIDE SEQUENCE [LARGE SCALE GENOMIC DNA]</scope>
</reference>
<dbReference type="EMBL" id="KJ173786">
    <property type="protein sequence ID" value="AHL18564.1"/>
    <property type="molecule type" value="Genomic_DNA"/>
</dbReference>
<dbReference type="Proteomes" id="UP000019700">
    <property type="component" value="Genome"/>
</dbReference>